<dbReference type="InterPro" id="IPR002100">
    <property type="entry name" value="TF_MADSbox"/>
</dbReference>
<dbReference type="InterPro" id="IPR033896">
    <property type="entry name" value="MEF2-like_N"/>
</dbReference>
<keyword evidence="5" id="KW-0539">Nucleus</keyword>
<evidence type="ECO:0000256" key="3">
    <source>
        <dbReference type="ARBA" id="ARBA00023125"/>
    </source>
</evidence>
<dbReference type="GO" id="GO:0000977">
    <property type="term" value="F:RNA polymerase II transcription regulatory region sequence-specific DNA binding"/>
    <property type="evidence" value="ECO:0007669"/>
    <property type="project" value="InterPro"/>
</dbReference>
<name>A0A8X7YYU6_POPTO</name>
<keyword evidence="4" id="KW-0804">Transcription</keyword>
<feature type="domain" description="K-box" evidence="9">
    <location>
        <begin position="394"/>
        <end position="484"/>
    </location>
</feature>
<evidence type="ECO:0000256" key="5">
    <source>
        <dbReference type="ARBA" id="ARBA00023242"/>
    </source>
</evidence>
<dbReference type="InterPro" id="IPR050142">
    <property type="entry name" value="MADS-box/MEF2_TF"/>
</dbReference>
<evidence type="ECO:0000259" key="8">
    <source>
        <dbReference type="PROSITE" id="PS50066"/>
    </source>
</evidence>
<dbReference type="OrthoDB" id="1898716at2759"/>
<keyword evidence="6" id="KW-0175">Coiled coil</keyword>
<reference evidence="10" key="1">
    <citation type="journal article" date="2020" name="bioRxiv">
        <title>Hybrid origin of Populus tomentosa Carr. identified through genome sequencing and phylogenomic analysis.</title>
        <authorList>
            <person name="An X."/>
            <person name="Gao K."/>
            <person name="Chen Z."/>
            <person name="Li J."/>
            <person name="Yang X."/>
            <person name="Yang X."/>
            <person name="Zhou J."/>
            <person name="Guo T."/>
            <person name="Zhao T."/>
            <person name="Huang S."/>
            <person name="Miao D."/>
            <person name="Khan W.U."/>
            <person name="Rao P."/>
            <person name="Ye M."/>
            <person name="Lei B."/>
            <person name="Liao W."/>
            <person name="Wang J."/>
            <person name="Ji L."/>
            <person name="Li Y."/>
            <person name="Guo B."/>
            <person name="Mustafa N.S."/>
            <person name="Li S."/>
            <person name="Yun Q."/>
            <person name="Keller S.R."/>
            <person name="Mao J."/>
            <person name="Zhang R."/>
            <person name="Strauss S.H."/>
        </authorList>
    </citation>
    <scope>NUCLEOTIDE SEQUENCE</scope>
    <source>
        <strain evidence="10">GM15</strain>
        <tissue evidence="10">Leaf</tissue>
    </source>
</reference>
<feature type="domain" description="MADS-box" evidence="8">
    <location>
        <begin position="312"/>
        <end position="367"/>
    </location>
</feature>
<dbReference type="EMBL" id="JAAWWB010000019">
    <property type="protein sequence ID" value="KAG6759854.1"/>
    <property type="molecule type" value="Genomic_DNA"/>
</dbReference>
<evidence type="ECO:0000313" key="11">
    <source>
        <dbReference type="Proteomes" id="UP000886885"/>
    </source>
</evidence>
<dbReference type="SMART" id="SM00432">
    <property type="entry name" value="MADS"/>
    <property type="match status" value="1"/>
</dbReference>
<evidence type="ECO:0000256" key="6">
    <source>
        <dbReference type="SAM" id="Coils"/>
    </source>
</evidence>
<dbReference type="FunFam" id="3.40.1810.10:FF:000003">
    <property type="entry name" value="MADS-box transcription factor MADS-MC"/>
    <property type="match status" value="1"/>
</dbReference>
<keyword evidence="3" id="KW-0238">DNA-binding</keyword>
<evidence type="ECO:0000256" key="4">
    <source>
        <dbReference type="ARBA" id="ARBA00023163"/>
    </source>
</evidence>
<keyword evidence="2" id="KW-0805">Transcription regulation</keyword>
<feature type="compositionally biased region" description="Low complexity" evidence="7">
    <location>
        <begin position="130"/>
        <end position="143"/>
    </location>
</feature>
<feature type="coiled-coil region" evidence="6">
    <location>
        <begin position="401"/>
        <end position="451"/>
    </location>
</feature>
<protein>
    <submittedName>
        <fullName evidence="10">Uncharacterized protein</fullName>
    </submittedName>
</protein>
<dbReference type="GO" id="GO:0003700">
    <property type="term" value="F:DNA-binding transcription factor activity"/>
    <property type="evidence" value="ECO:0007669"/>
    <property type="project" value="InterPro"/>
</dbReference>
<dbReference type="PROSITE" id="PS51297">
    <property type="entry name" value="K_BOX"/>
    <property type="match status" value="1"/>
</dbReference>
<evidence type="ECO:0000256" key="1">
    <source>
        <dbReference type="ARBA" id="ARBA00004123"/>
    </source>
</evidence>
<evidence type="ECO:0000256" key="7">
    <source>
        <dbReference type="SAM" id="MobiDB-lite"/>
    </source>
</evidence>
<accession>A0A8X7YYU6</accession>
<dbReference type="PANTHER" id="PTHR48019">
    <property type="entry name" value="SERUM RESPONSE FACTOR HOMOLOG"/>
    <property type="match status" value="1"/>
</dbReference>
<gene>
    <name evidence="10" type="ORF">POTOM_036347</name>
</gene>
<evidence type="ECO:0000259" key="9">
    <source>
        <dbReference type="PROSITE" id="PS51297"/>
    </source>
</evidence>
<dbReference type="CDD" id="cd00265">
    <property type="entry name" value="MADS_MEF2_like"/>
    <property type="match status" value="1"/>
</dbReference>
<sequence length="552" mass="62818">MLVEQDYANYSEAMSNQANGKANLLLCTFRGDLKQALNEHASPSLYNRAHMCYTKTENQTLSWGDNAETEWQHEDHPAREHDNVETEQLVDNNDEINVQPAFEGNDNAEEDPQDDNNTIGDSSGVADANSPGIISSSSEDISSPAQGRVRWIPAYLQDYVTGDGLSDSDEENYVDWGILLAPMQEPDGGNQNIINKHRIQVQNGEREGKAICRQNAEKEQKKNKKLGNTVSIVEDLWCFLSFLLPLPLIAFTSGKYLIYIRILDAGQSRPAEASQDSPEPMRSRQRVLKKPLLVLPFPANFSEHRYIFNIWVQLKRIENKINRQVTFSKRRTGLLKKAHEISVLCDAEVALIVFSHKGKLFEYSTDDCMEKILERYERYSYAERQLVATDLDSQGNWTLEYNRLKAKVELLQRNHRNYMGEDLDSMSLKELQNLEQQIETALKHIRARKNHLMSQSISELQRKEKAIQVQNNMLVKQIKEKEKKDKAPAQPAFWDQQNHGPDASSFLLSQPAGLPLPCLNIGHQEEAPEARRNGLGHTLEPIYSFHLGGYGA</sequence>
<comment type="caution">
    <text evidence="10">The sequence shown here is derived from an EMBL/GenBank/DDBJ whole genome shotgun (WGS) entry which is preliminary data.</text>
</comment>
<dbReference type="GO" id="GO:0005634">
    <property type="term" value="C:nucleus"/>
    <property type="evidence" value="ECO:0007669"/>
    <property type="project" value="UniProtKB-SubCell"/>
</dbReference>
<organism evidence="10 11">
    <name type="scientific">Populus tomentosa</name>
    <name type="common">Chinese white poplar</name>
    <dbReference type="NCBI Taxonomy" id="118781"/>
    <lineage>
        <taxon>Eukaryota</taxon>
        <taxon>Viridiplantae</taxon>
        <taxon>Streptophyta</taxon>
        <taxon>Embryophyta</taxon>
        <taxon>Tracheophyta</taxon>
        <taxon>Spermatophyta</taxon>
        <taxon>Magnoliopsida</taxon>
        <taxon>eudicotyledons</taxon>
        <taxon>Gunneridae</taxon>
        <taxon>Pentapetalae</taxon>
        <taxon>rosids</taxon>
        <taxon>fabids</taxon>
        <taxon>Malpighiales</taxon>
        <taxon>Salicaceae</taxon>
        <taxon>Saliceae</taxon>
        <taxon>Populus</taxon>
    </lineage>
</organism>
<proteinExistence type="predicted"/>
<keyword evidence="11" id="KW-1185">Reference proteome</keyword>
<feature type="region of interest" description="Disordered" evidence="7">
    <location>
        <begin position="98"/>
        <end position="144"/>
    </location>
</feature>
<dbReference type="PROSITE" id="PS50066">
    <property type="entry name" value="MADS_BOX_2"/>
    <property type="match status" value="1"/>
</dbReference>
<dbReference type="Pfam" id="PF01486">
    <property type="entry name" value="K-box"/>
    <property type="match status" value="1"/>
</dbReference>
<dbReference type="GO" id="GO:0046983">
    <property type="term" value="F:protein dimerization activity"/>
    <property type="evidence" value="ECO:0007669"/>
    <property type="project" value="InterPro"/>
</dbReference>
<dbReference type="AlphaFoldDB" id="A0A8X7YYU6"/>
<dbReference type="Proteomes" id="UP000886885">
    <property type="component" value="Chromosome 10A"/>
</dbReference>
<comment type="subcellular location">
    <subcellularLocation>
        <location evidence="1">Nucleus</location>
    </subcellularLocation>
</comment>
<dbReference type="GO" id="GO:0045944">
    <property type="term" value="P:positive regulation of transcription by RNA polymerase II"/>
    <property type="evidence" value="ECO:0007669"/>
    <property type="project" value="InterPro"/>
</dbReference>
<evidence type="ECO:0000256" key="2">
    <source>
        <dbReference type="ARBA" id="ARBA00023015"/>
    </source>
</evidence>
<dbReference type="InterPro" id="IPR002487">
    <property type="entry name" value="TF_Kbox"/>
</dbReference>
<evidence type="ECO:0000313" key="10">
    <source>
        <dbReference type="EMBL" id="KAG6759854.1"/>
    </source>
</evidence>
<dbReference type="Pfam" id="PF00319">
    <property type="entry name" value="SRF-TF"/>
    <property type="match status" value="1"/>
</dbReference>